<protein>
    <submittedName>
        <fullName evidence="4">Chlorite dismutase</fullName>
    </submittedName>
</protein>
<name>A0ABX2TBZ9_9PROT</name>
<dbReference type="SUPFAM" id="SSF54909">
    <property type="entry name" value="Dimeric alpha+beta barrel"/>
    <property type="match status" value="1"/>
</dbReference>
<keyword evidence="5" id="KW-1185">Reference proteome</keyword>
<evidence type="ECO:0000256" key="3">
    <source>
        <dbReference type="ARBA" id="ARBA00023004"/>
    </source>
</evidence>
<dbReference type="RefSeq" id="WP_180282435.1">
    <property type="nucleotide sequence ID" value="NZ_JABFDB010000008.1"/>
</dbReference>
<keyword evidence="2" id="KW-0479">Metal-binding</keyword>
<evidence type="ECO:0000313" key="4">
    <source>
        <dbReference type="EMBL" id="NYZ20673.1"/>
    </source>
</evidence>
<keyword evidence="3" id="KW-0408">Iron</keyword>
<evidence type="ECO:0000313" key="5">
    <source>
        <dbReference type="Proteomes" id="UP000584642"/>
    </source>
</evidence>
<proteinExistence type="predicted"/>
<sequence>MPVPLIVHAAGGEGPWRIDRIDPVIGASLPWAPRLAVTGGDAGGSGPGAAWVLRSFTSNTRYTERAELDALTARQEGLGRPAATRAALIPIRKTAAWWALAQDERRAVFEAQSRHIAIGLDYLPAVARRLHHCRDLGEPFDFLTWFEYAPEESDRFEELVARLRATPEWDYIDREVDIRLTWDVPVRNP</sequence>
<dbReference type="Gene3D" id="3.30.70.3420">
    <property type="match status" value="1"/>
</dbReference>
<evidence type="ECO:0000256" key="2">
    <source>
        <dbReference type="ARBA" id="ARBA00022723"/>
    </source>
</evidence>
<dbReference type="EMBL" id="JABFDB010000008">
    <property type="protein sequence ID" value="NYZ20673.1"/>
    <property type="molecule type" value="Genomic_DNA"/>
</dbReference>
<evidence type="ECO:0000256" key="1">
    <source>
        <dbReference type="ARBA" id="ARBA00022617"/>
    </source>
</evidence>
<gene>
    <name evidence="4" type="ORF">HND93_13205</name>
</gene>
<dbReference type="InterPro" id="IPR011008">
    <property type="entry name" value="Dimeric_a/b-barrel"/>
</dbReference>
<comment type="caution">
    <text evidence="4">The sequence shown here is derived from an EMBL/GenBank/DDBJ whole genome shotgun (WGS) entry which is preliminary data.</text>
</comment>
<reference evidence="4 5" key="1">
    <citation type="submission" date="2020-05" db="EMBL/GenBank/DDBJ databases">
        <title>Azospirillum oleiclasticum sp. nov, a nitrogen-fixing and heavy crude oil-emulsifying bacterium isolated from the crude oil of Yumen Oilfield.</title>
        <authorList>
            <person name="Wu D."/>
            <person name="Cai M."/>
            <person name="Zhang X."/>
        </authorList>
    </citation>
    <scope>NUCLEOTIDE SEQUENCE [LARGE SCALE GENOMIC DNA]</scope>
    <source>
        <strain evidence="4 5">ROY-1-1-2</strain>
    </source>
</reference>
<accession>A0ABX2TBZ9</accession>
<organism evidence="4 5">
    <name type="scientific">Azospirillum oleiclasticum</name>
    <dbReference type="NCBI Taxonomy" id="2735135"/>
    <lineage>
        <taxon>Bacteria</taxon>
        <taxon>Pseudomonadati</taxon>
        <taxon>Pseudomonadota</taxon>
        <taxon>Alphaproteobacteria</taxon>
        <taxon>Rhodospirillales</taxon>
        <taxon>Azospirillaceae</taxon>
        <taxon>Azospirillum</taxon>
    </lineage>
</organism>
<dbReference type="Pfam" id="PF06778">
    <property type="entry name" value="Chlor_dismutase"/>
    <property type="match status" value="1"/>
</dbReference>
<dbReference type="Proteomes" id="UP000584642">
    <property type="component" value="Unassembled WGS sequence"/>
</dbReference>
<dbReference type="InterPro" id="IPR010644">
    <property type="entry name" value="ChdC/CLD"/>
</dbReference>
<keyword evidence="1" id="KW-0349">Heme</keyword>